<reference evidence="1" key="1">
    <citation type="submission" date="2022-01" db="EMBL/GenBank/DDBJ databases">
        <authorList>
            <person name="King R."/>
        </authorList>
    </citation>
    <scope>NUCLEOTIDE SEQUENCE</scope>
</reference>
<dbReference type="AlphaFoldDB" id="A0A9P0D2B3"/>
<gene>
    <name evidence="1" type="ORF">PSYICH_LOCUS11109</name>
</gene>
<evidence type="ECO:0000313" key="2">
    <source>
        <dbReference type="Proteomes" id="UP001153636"/>
    </source>
</evidence>
<sequence length="272" mass="31302">MQAFLLKKTFLLKKPFYHLILQSSVSYRLSSQPSTSRGSSASFNRKFPLIASACGRTVVSDSSAVSFINALLKGKDNHLKCSGSNDSITNDLNSSGFTKPVNAIQNKWKSPMRSYTKCKDNRNRTGQGPSRFLCYERIDDFVGDKPQNECSHSINSLEDSESDVTVENIEDEENIQPESINKNTEPGITENADGNMQEKYTNSQDHHKKRLSEKQIKKEYFEIKKEEYKKRQIRHEEKMQVEKRKLDLLEIFIQEKKTSHPKTHDILMCHFV</sequence>
<evidence type="ECO:0000313" key="1">
    <source>
        <dbReference type="EMBL" id="CAH1110835.1"/>
    </source>
</evidence>
<dbReference type="OrthoDB" id="6742202at2759"/>
<name>A0A9P0D2B3_9CUCU</name>
<accession>A0A9P0D2B3</accession>
<dbReference type="Proteomes" id="UP001153636">
    <property type="component" value="Chromosome 5"/>
</dbReference>
<organism evidence="1 2">
    <name type="scientific">Psylliodes chrysocephalus</name>
    <dbReference type="NCBI Taxonomy" id="3402493"/>
    <lineage>
        <taxon>Eukaryota</taxon>
        <taxon>Metazoa</taxon>
        <taxon>Ecdysozoa</taxon>
        <taxon>Arthropoda</taxon>
        <taxon>Hexapoda</taxon>
        <taxon>Insecta</taxon>
        <taxon>Pterygota</taxon>
        <taxon>Neoptera</taxon>
        <taxon>Endopterygota</taxon>
        <taxon>Coleoptera</taxon>
        <taxon>Polyphaga</taxon>
        <taxon>Cucujiformia</taxon>
        <taxon>Chrysomeloidea</taxon>
        <taxon>Chrysomelidae</taxon>
        <taxon>Galerucinae</taxon>
        <taxon>Alticini</taxon>
        <taxon>Psylliodes</taxon>
    </lineage>
</organism>
<proteinExistence type="predicted"/>
<keyword evidence="2" id="KW-1185">Reference proteome</keyword>
<dbReference type="EMBL" id="OV651817">
    <property type="protein sequence ID" value="CAH1110835.1"/>
    <property type="molecule type" value="Genomic_DNA"/>
</dbReference>
<protein>
    <submittedName>
        <fullName evidence="1">Uncharacterized protein</fullName>
    </submittedName>
</protein>